<feature type="transmembrane region" description="Helical" evidence="1">
    <location>
        <begin position="85"/>
        <end position="109"/>
    </location>
</feature>
<protein>
    <submittedName>
        <fullName evidence="2">Uncharacterized protein</fullName>
    </submittedName>
</protein>
<feature type="transmembrane region" description="Helical" evidence="1">
    <location>
        <begin position="7"/>
        <end position="24"/>
    </location>
</feature>
<name>A0A9X3WGP9_9BACI</name>
<proteinExistence type="predicted"/>
<keyword evidence="1" id="KW-0812">Transmembrane</keyword>
<keyword evidence="1" id="KW-1133">Transmembrane helix</keyword>
<gene>
    <name evidence="2" type="ORF">NC661_04190</name>
</gene>
<reference evidence="2" key="1">
    <citation type="submission" date="2022-06" db="EMBL/GenBank/DDBJ databases">
        <title>Aquibacillus sp. a new bacterium isolated from soil saline samples.</title>
        <authorList>
            <person name="Galisteo C."/>
            <person name="De La Haba R."/>
            <person name="Sanchez-Porro C."/>
            <person name="Ventosa A."/>
        </authorList>
    </citation>
    <scope>NUCLEOTIDE SEQUENCE</scope>
    <source>
        <strain evidence="2">JCM 12387</strain>
    </source>
</reference>
<dbReference type="Proteomes" id="UP001145072">
    <property type="component" value="Unassembled WGS sequence"/>
</dbReference>
<comment type="caution">
    <text evidence="2">The sequence shown here is derived from an EMBL/GenBank/DDBJ whole genome shotgun (WGS) entry which is preliminary data.</text>
</comment>
<feature type="transmembrane region" description="Helical" evidence="1">
    <location>
        <begin position="61"/>
        <end position="79"/>
    </location>
</feature>
<dbReference type="EMBL" id="JAMQJZ010000002">
    <property type="protein sequence ID" value="MDC3419562.1"/>
    <property type="molecule type" value="Genomic_DNA"/>
</dbReference>
<evidence type="ECO:0000313" key="2">
    <source>
        <dbReference type="EMBL" id="MDC3419562.1"/>
    </source>
</evidence>
<organism evidence="2 3">
    <name type="scientific">Aquibacillus koreensis</name>
    <dbReference type="NCBI Taxonomy" id="279446"/>
    <lineage>
        <taxon>Bacteria</taxon>
        <taxon>Bacillati</taxon>
        <taxon>Bacillota</taxon>
        <taxon>Bacilli</taxon>
        <taxon>Bacillales</taxon>
        <taxon>Bacillaceae</taxon>
        <taxon>Aquibacillus</taxon>
    </lineage>
</organism>
<evidence type="ECO:0000313" key="3">
    <source>
        <dbReference type="Proteomes" id="UP001145072"/>
    </source>
</evidence>
<dbReference type="AlphaFoldDB" id="A0A9X3WGP9"/>
<keyword evidence="3" id="KW-1185">Reference proteome</keyword>
<keyword evidence="1" id="KW-0472">Membrane</keyword>
<accession>A0A9X3WGP9</accession>
<evidence type="ECO:0000256" key="1">
    <source>
        <dbReference type="SAM" id="Phobius"/>
    </source>
</evidence>
<feature type="transmembrane region" description="Helical" evidence="1">
    <location>
        <begin position="30"/>
        <end position="49"/>
    </location>
</feature>
<dbReference type="RefSeq" id="WP_259866845.1">
    <property type="nucleotide sequence ID" value="NZ_JAMQJZ010000002.1"/>
</dbReference>
<sequence>MLSEKSVSMFIGVITTIFVSFALISQNDGLLLTPLIQLILGYVTAHVLISGISAFLKKRKGIGLFFTFITLFLLSVIILNNTMTISGFIPVITLYILFGVPIGIIAMIAHRINTRNEM</sequence>